<feature type="non-terminal residue" evidence="1">
    <location>
        <position position="1"/>
    </location>
</feature>
<evidence type="ECO:0000313" key="1">
    <source>
        <dbReference type="EMBL" id="CAG8623215.1"/>
    </source>
</evidence>
<proteinExistence type="predicted"/>
<evidence type="ECO:0000313" key="2">
    <source>
        <dbReference type="Proteomes" id="UP000789702"/>
    </source>
</evidence>
<dbReference type="EMBL" id="CAJVPU010012396">
    <property type="protein sequence ID" value="CAG8623215.1"/>
    <property type="molecule type" value="Genomic_DNA"/>
</dbReference>
<keyword evidence="2" id="KW-1185">Reference proteome</keyword>
<protein>
    <submittedName>
        <fullName evidence="1">12081_t:CDS:1</fullName>
    </submittedName>
</protein>
<organism evidence="1 2">
    <name type="scientific">Dentiscutata heterogama</name>
    <dbReference type="NCBI Taxonomy" id="1316150"/>
    <lineage>
        <taxon>Eukaryota</taxon>
        <taxon>Fungi</taxon>
        <taxon>Fungi incertae sedis</taxon>
        <taxon>Mucoromycota</taxon>
        <taxon>Glomeromycotina</taxon>
        <taxon>Glomeromycetes</taxon>
        <taxon>Diversisporales</taxon>
        <taxon>Gigasporaceae</taxon>
        <taxon>Dentiscutata</taxon>
    </lineage>
</organism>
<feature type="non-terminal residue" evidence="1">
    <location>
        <position position="309"/>
    </location>
</feature>
<name>A0ACA9N1D4_9GLOM</name>
<comment type="caution">
    <text evidence="1">The sequence shown here is derived from an EMBL/GenBank/DDBJ whole genome shotgun (WGS) entry which is preliminary data.</text>
</comment>
<sequence length="309" mass="35695">YPTPREIDISDLLIQELLKQGTFESKEETRQREAILDKFDKLVKVLIYNISREKKLSEIDAKEAGGKIFTFGSYKLGVYGTGADIDILCVAPRHITRNDFFYYMHNALNNSIESVTDAYVPVIKLKFQNIPINFVFARLELAKIPNDLEIKENALLKNLDEICVRSINGSRDADEILRLVPSLPAFRTSLRCIKFWAKRRAIYSNVMGFFGGVAWAMLVARICQLYPNAIAGAIVSRFFRIIYQWKWPHPVLLKPIEDSPLNFRVWNPKIYHDDLFHLMPIITPAYPSTCATHNVTQFTKKIMEREFGR</sequence>
<gene>
    <name evidence="1" type="ORF">DHETER_LOCUS8101</name>
</gene>
<reference evidence="1" key="1">
    <citation type="submission" date="2021-06" db="EMBL/GenBank/DDBJ databases">
        <authorList>
            <person name="Kallberg Y."/>
            <person name="Tangrot J."/>
            <person name="Rosling A."/>
        </authorList>
    </citation>
    <scope>NUCLEOTIDE SEQUENCE</scope>
    <source>
        <strain evidence="1">IL203A</strain>
    </source>
</reference>
<dbReference type="Proteomes" id="UP000789702">
    <property type="component" value="Unassembled WGS sequence"/>
</dbReference>
<accession>A0ACA9N1D4</accession>